<reference evidence="2" key="1">
    <citation type="submission" date="2022-11" db="UniProtKB">
        <authorList>
            <consortium name="WormBaseParasite"/>
        </authorList>
    </citation>
    <scope>IDENTIFICATION</scope>
</reference>
<dbReference type="WBParaSite" id="PS1159_v2.g4191.t1">
    <property type="protein sequence ID" value="PS1159_v2.g4191.t1"/>
    <property type="gene ID" value="PS1159_v2.g4191"/>
</dbReference>
<evidence type="ECO:0000313" key="1">
    <source>
        <dbReference type="Proteomes" id="UP000887580"/>
    </source>
</evidence>
<protein>
    <submittedName>
        <fullName evidence="2">Uncharacterized protein</fullName>
    </submittedName>
</protein>
<dbReference type="Proteomes" id="UP000887580">
    <property type="component" value="Unplaced"/>
</dbReference>
<evidence type="ECO:0000313" key="2">
    <source>
        <dbReference type="WBParaSite" id="PS1159_v2.g4191.t1"/>
    </source>
</evidence>
<accession>A0AC35GE34</accession>
<organism evidence="1 2">
    <name type="scientific">Panagrolaimus sp. PS1159</name>
    <dbReference type="NCBI Taxonomy" id="55785"/>
    <lineage>
        <taxon>Eukaryota</taxon>
        <taxon>Metazoa</taxon>
        <taxon>Ecdysozoa</taxon>
        <taxon>Nematoda</taxon>
        <taxon>Chromadorea</taxon>
        <taxon>Rhabditida</taxon>
        <taxon>Tylenchina</taxon>
        <taxon>Panagrolaimomorpha</taxon>
        <taxon>Panagrolaimoidea</taxon>
        <taxon>Panagrolaimidae</taxon>
        <taxon>Panagrolaimus</taxon>
    </lineage>
</organism>
<name>A0AC35GE34_9BILA</name>
<sequence>MKRKRKNDMRRAAALKQKLNGGIKEEKPKVEEHKTKQPSKKQPNGQEPKQPQKKQQPKIVEQDPPKVLPGLKRKLPVNSSEKNGDSKQLKKKIAKKA</sequence>
<proteinExistence type="predicted"/>